<dbReference type="AlphaFoldDB" id="A0A5J6LGG8"/>
<evidence type="ECO:0000313" key="2">
    <source>
        <dbReference type="Proteomes" id="UP000325606"/>
    </source>
</evidence>
<dbReference type="RefSeq" id="WP_151057079.1">
    <property type="nucleotide sequence ID" value="NZ_CP044222.1"/>
</dbReference>
<name>A0A5J6LGG8_9GAMM</name>
<reference evidence="1 2" key="1">
    <citation type="submission" date="2019-09" db="EMBL/GenBank/DDBJ databases">
        <title>Nitrincola iocasae sp. nov., a bacterium isolated from the sediment collected at a cold seep field in South China Sea.</title>
        <authorList>
            <person name="Zhang H."/>
            <person name="Wang H."/>
            <person name="Li C."/>
        </authorList>
    </citation>
    <scope>NUCLEOTIDE SEQUENCE [LARGE SCALE GENOMIC DNA]</scope>
    <source>
        <strain evidence="1 2">KXZD1103</strain>
    </source>
</reference>
<evidence type="ECO:0000313" key="1">
    <source>
        <dbReference type="EMBL" id="QEW07548.1"/>
    </source>
</evidence>
<proteinExistence type="predicted"/>
<sequence>MTSLNQQCELYRQEAVNKTRAKQSALPDFYMPAMPPLWLINTLENWFKRRKLLRLLDYDDHILEDMGYTRRDLLWAAQQPLKVDARLVLQQQREKQRAHLKKRRGW</sequence>
<accession>A0A5J6LGG8</accession>
<dbReference type="Proteomes" id="UP000325606">
    <property type="component" value="Chromosome"/>
</dbReference>
<dbReference type="KEGG" id="nik:F5I99_14160"/>
<organism evidence="1 2">
    <name type="scientific">Nitrincola iocasae</name>
    <dbReference type="NCBI Taxonomy" id="2614693"/>
    <lineage>
        <taxon>Bacteria</taxon>
        <taxon>Pseudomonadati</taxon>
        <taxon>Pseudomonadota</taxon>
        <taxon>Gammaproteobacteria</taxon>
        <taxon>Oceanospirillales</taxon>
        <taxon>Oceanospirillaceae</taxon>
        <taxon>Nitrincola</taxon>
    </lineage>
</organism>
<evidence type="ECO:0008006" key="3">
    <source>
        <dbReference type="Google" id="ProtNLM"/>
    </source>
</evidence>
<protein>
    <recommendedName>
        <fullName evidence="3">DUF1127 domain-containing protein</fullName>
    </recommendedName>
</protein>
<gene>
    <name evidence="1" type="ORF">F5I99_14160</name>
</gene>
<dbReference type="EMBL" id="CP044222">
    <property type="protein sequence ID" value="QEW07548.1"/>
    <property type="molecule type" value="Genomic_DNA"/>
</dbReference>
<keyword evidence="2" id="KW-1185">Reference proteome</keyword>